<dbReference type="GO" id="GO:0030272">
    <property type="term" value="F:5-formyltetrahydrofolate cyclo-ligase activity"/>
    <property type="evidence" value="ECO:0007669"/>
    <property type="project" value="UniProtKB-EC"/>
</dbReference>
<dbReference type="Gene3D" id="3.40.50.10420">
    <property type="entry name" value="NagB/RpiA/CoA transferase-like"/>
    <property type="match status" value="1"/>
</dbReference>
<comment type="catalytic activity">
    <reaction evidence="4">
        <text>(6S)-5-formyl-5,6,7,8-tetrahydrofolate + ATP = (6R)-5,10-methenyltetrahydrofolate + ADP + phosphate</text>
        <dbReference type="Rhea" id="RHEA:10488"/>
        <dbReference type="ChEBI" id="CHEBI:30616"/>
        <dbReference type="ChEBI" id="CHEBI:43474"/>
        <dbReference type="ChEBI" id="CHEBI:57455"/>
        <dbReference type="ChEBI" id="CHEBI:57457"/>
        <dbReference type="ChEBI" id="CHEBI:456216"/>
        <dbReference type="EC" id="6.3.3.2"/>
    </reaction>
</comment>
<evidence type="ECO:0000313" key="7">
    <source>
        <dbReference type="Proteomes" id="UP001162156"/>
    </source>
</evidence>
<dbReference type="GO" id="GO:0005739">
    <property type="term" value="C:mitochondrion"/>
    <property type="evidence" value="ECO:0007669"/>
    <property type="project" value="TreeGrafter"/>
</dbReference>
<comment type="similarity">
    <text evidence="1">Belongs to the 5-formyltetrahydrofolate cyclo-ligase family.</text>
</comment>
<dbReference type="InterPro" id="IPR002698">
    <property type="entry name" value="FTHF_cligase"/>
</dbReference>
<dbReference type="EMBL" id="JANEYF010000366">
    <property type="protein sequence ID" value="KAJ8970376.1"/>
    <property type="molecule type" value="Genomic_DNA"/>
</dbReference>
<dbReference type="InterPro" id="IPR024185">
    <property type="entry name" value="FTHF_cligase-like_sf"/>
</dbReference>
<dbReference type="PANTHER" id="PTHR23407:SF1">
    <property type="entry name" value="5-FORMYLTETRAHYDROFOLATE CYCLO-LIGASE"/>
    <property type="match status" value="1"/>
</dbReference>
<keyword evidence="2" id="KW-0547">Nucleotide-binding</keyword>
<evidence type="ECO:0000256" key="4">
    <source>
        <dbReference type="ARBA" id="ARBA00036539"/>
    </source>
</evidence>
<dbReference type="EC" id="6.3.3.2" evidence="5"/>
<dbReference type="Proteomes" id="UP001162156">
    <property type="component" value="Unassembled WGS sequence"/>
</dbReference>
<protein>
    <recommendedName>
        <fullName evidence="5">5-formyltetrahydrofolate cyclo-ligase</fullName>
        <ecNumber evidence="5">6.3.3.2</ecNumber>
    </recommendedName>
</protein>
<evidence type="ECO:0000313" key="6">
    <source>
        <dbReference type="EMBL" id="KAJ8970376.1"/>
    </source>
</evidence>
<dbReference type="GO" id="GO:0035999">
    <property type="term" value="P:tetrahydrofolate interconversion"/>
    <property type="evidence" value="ECO:0007669"/>
    <property type="project" value="TreeGrafter"/>
</dbReference>
<accession>A0AAV8ZU85</accession>
<sequence length="103" mass="11703">MEMVKLYSMEDWRTLPVTKWNIKQPSLKDVRENAMESVPGVAFTTTGLRLGHGAGYYDKYLMKVKEIQNVAPVIIGLAFKEQIVDEVPIEATDIQIDTVLYPD</sequence>
<comment type="caution">
    <text evidence="6">The sequence shown here is derived from an EMBL/GenBank/DDBJ whole genome shotgun (WGS) entry which is preliminary data.</text>
</comment>
<keyword evidence="3" id="KW-0067">ATP-binding</keyword>
<dbReference type="GO" id="GO:0005524">
    <property type="term" value="F:ATP binding"/>
    <property type="evidence" value="ECO:0007669"/>
    <property type="project" value="UniProtKB-KW"/>
</dbReference>
<evidence type="ECO:0000256" key="5">
    <source>
        <dbReference type="ARBA" id="ARBA00038966"/>
    </source>
</evidence>
<dbReference type="SUPFAM" id="SSF100950">
    <property type="entry name" value="NagB/RpiA/CoA transferase-like"/>
    <property type="match status" value="1"/>
</dbReference>
<keyword evidence="7" id="KW-1185">Reference proteome</keyword>
<dbReference type="InterPro" id="IPR037171">
    <property type="entry name" value="NagB/RpiA_transferase-like"/>
</dbReference>
<dbReference type="GO" id="GO:0009396">
    <property type="term" value="P:folic acid-containing compound biosynthetic process"/>
    <property type="evidence" value="ECO:0007669"/>
    <property type="project" value="TreeGrafter"/>
</dbReference>
<evidence type="ECO:0000256" key="3">
    <source>
        <dbReference type="ARBA" id="ARBA00022840"/>
    </source>
</evidence>
<name>A0AAV8ZU85_9CUCU</name>
<proteinExistence type="inferred from homology"/>
<gene>
    <name evidence="6" type="ORF">NQ314_001288</name>
</gene>
<evidence type="ECO:0000256" key="1">
    <source>
        <dbReference type="ARBA" id="ARBA00010638"/>
    </source>
</evidence>
<dbReference type="PANTHER" id="PTHR23407">
    <property type="entry name" value="ATPASE INHIBITOR/5-FORMYLTETRAHYDROFOLATE CYCLO-LIGASE"/>
    <property type="match status" value="1"/>
</dbReference>
<reference evidence="6" key="1">
    <citation type="journal article" date="2023" name="Insect Mol. Biol.">
        <title>Genome sequencing provides insights into the evolution of gene families encoding plant cell wall-degrading enzymes in longhorned beetles.</title>
        <authorList>
            <person name="Shin N.R."/>
            <person name="Okamura Y."/>
            <person name="Kirsch R."/>
            <person name="Pauchet Y."/>
        </authorList>
    </citation>
    <scope>NUCLEOTIDE SEQUENCE</scope>
    <source>
        <strain evidence="6">RBIC_L_NR</strain>
    </source>
</reference>
<evidence type="ECO:0000256" key="2">
    <source>
        <dbReference type="ARBA" id="ARBA00022741"/>
    </source>
</evidence>
<dbReference type="AlphaFoldDB" id="A0AAV8ZU85"/>
<organism evidence="6 7">
    <name type="scientific">Rhamnusium bicolor</name>
    <dbReference type="NCBI Taxonomy" id="1586634"/>
    <lineage>
        <taxon>Eukaryota</taxon>
        <taxon>Metazoa</taxon>
        <taxon>Ecdysozoa</taxon>
        <taxon>Arthropoda</taxon>
        <taxon>Hexapoda</taxon>
        <taxon>Insecta</taxon>
        <taxon>Pterygota</taxon>
        <taxon>Neoptera</taxon>
        <taxon>Endopterygota</taxon>
        <taxon>Coleoptera</taxon>
        <taxon>Polyphaga</taxon>
        <taxon>Cucujiformia</taxon>
        <taxon>Chrysomeloidea</taxon>
        <taxon>Cerambycidae</taxon>
        <taxon>Lepturinae</taxon>
        <taxon>Rhagiini</taxon>
        <taxon>Rhamnusium</taxon>
    </lineage>
</organism>
<dbReference type="Pfam" id="PF01812">
    <property type="entry name" value="5-FTHF_cyc-lig"/>
    <property type="match status" value="1"/>
</dbReference>